<dbReference type="AlphaFoldDB" id="A0A161W518"/>
<protein>
    <submittedName>
        <fullName evidence="2">Cell wall surface anchor family protein</fullName>
    </submittedName>
</protein>
<dbReference type="RefSeq" id="WP_231105792.1">
    <property type="nucleotide sequence ID" value="NZ_LIYF01000004.1"/>
</dbReference>
<evidence type="ECO:0000259" key="1">
    <source>
        <dbReference type="Pfam" id="PF18885"/>
    </source>
</evidence>
<dbReference type="EMBL" id="LIYF01000004">
    <property type="protein sequence ID" value="KZK08443.1"/>
    <property type="molecule type" value="Genomic_DNA"/>
</dbReference>
<evidence type="ECO:0000313" key="3">
    <source>
        <dbReference type="Proteomes" id="UP000076519"/>
    </source>
</evidence>
<name>A0A161W518_LACLC</name>
<proteinExistence type="predicted"/>
<organism evidence="2 3">
    <name type="scientific">Lactococcus lactis subsp. cremoris</name>
    <name type="common">Streptococcus cremoris</name>
    <dbReference type="NCBI Taxonomy" id="1359"/>
    <lineage>
        <taxon>Bacteria</taxon>
        <taxon>Bacillati</taxon>
        <taxon>Bacillota</taxon>
        <taxon>Bacilli</taxon>
        <taxon>Lactobacillales</taxon>
        <taxon>Streptococcaceae</taxon>
        <taxon>Lactococcus</taxon>
    </lineage>
</organism>
<feature type="domain" description="DUF5648" evidence="1">
    <location>
        <begin position="1"/>
        <end position="43"/>
    </location>
</feature>
<reference evidence="2 3" key="1">
    <citation type="submission" date="2015-08" db="EMBL/GenBank/DDBJ databases">
        <title>Draft Genome Sequences of 11 Lactococcus lactis subspecies cremoris strains.</title>
        <authorList>
            <person name="Wels M."/>
            <person name="Backus L."/>
            <person name="Boekhorst J."/>
            <person name="Dijkstra A."/>
            <person name="Beerthuizen M."/>
            <person name="Siezen R."/>
            <person name="Bachmann H."/>
            <person name="Van Hijum S."/>
        </authorList>
    </citation>
    <scope>NUCLEOTIDE SEQUENCE [LARGE SCALE GENOMIC DNA]</scope>
    <source>
        <strain evidence="2 3">KW10</strain>
    </source>
</reference>
<sequence>MYCVFNPNAKGTQDSHAYTVSSYERDYLVKLGWRYEKISFYALKTRKTS</sequence>
<gene>
    <name evidence="2" type="ORF">AB996_0133</name>
</gene>
<dbReference type="InterPro" id="IPR043708">
    <property type="entry name" value="DUF5648"/>
</dbReference>
<comment type="caution">
    <text evidence="2">The sequence shown here is derived from an EMBL/GenBank/DDBJ whole genome shotgun (WGS) entry which is preliminary data.</text>
</comment>
<dbReference type="PATRIC" id="fig|1359.32.peg.1049"/>
<dbReference type="Proteomes" id="UP000076519">
    <property type="component" value="Unassembled WGS sequence"/>
</dbReference>
<accession>A0A161W518</accession>
<evidence type="ECO:0000313" key="2">
    <source>
        <dbReference type="EMBL" id="KZK08443.1"/>
    </source>
</evidence>
<dbReference type="Pfam" id="PF18885">
    <property type="entry name" value="DUF5648"/>
    <property type="match status" value="1"/>
</dbReference>